<evidence type="ECO:0000256" key="1">
    <source>
        <dbReference type="ARBA" id="ARBA00004875"/>
    </source>
</evidence>
<dbReference type="PANTHER" id="PTHR43442">
    <property type="entry name" value="GLUCONOKINASE-RELATED"/>
    <property type="match status" value="1"/>
</dbReference>
<evidence type="ECO:0000256" key="2">
    <source>
        <dbReference type="ARBA" id="ARBA00008420"/>
    </source>
</evidence>
<evidence type="ECO:0000256" key="10">
    <source>
        <dbReference type="SAM" id="MobiDB-lite"/>
    </source>
</evidence>
<organism evidence="11 12">
    <name type="scientific">Paracoccidioides brasiliensis</name>
    <dbReference type="NCBI Taxonomy" id="121759"/>
    <lineage>
        <taxon>Eukaryota</taxon>
        <taxon>Fungi</taxon>
        <taxon>Dikarya</taxon>
        <taxon>Ascomycota</taxon>
        <taxon>Pezizomycotina</taxon>
        <taxon>Eurotiomycetes</taxon>
        <taxon>Eurotiomycetidae</taxon>
        <taxon>Onygenales</taxon>
        <taxon>Ajellomycetaceae</taxon>
        <taxon>Paracoccidioides</taxon>
    </lineage>
</organism>
<comment type="pathway">
    <text evidence="1 9">Carbohydrate acid metabolism; D-gluconate degradation.</text>
</comment>
<dbReference type="InterPro" id="IPR031322">
    <property type="entry name" value="Shikimate/glucono_kinase"/>
</dbReference>
<evidence type="ECO:0000256" key="9">
    <source>
        <dbReference type="RuleBase" id="RU363066"/>
    </source>
</evidence>
<dbReference type="GO" id="GO:0009051">
    <property type="term" value="P:pentose-phosphate shunt, oxidative branch"/>
    <property type="evidence" value="ECO:0007669"/>
    <property type="project" value="EnsemblFungi"/>
</dbReference>
<dbReference type="UniPathway" id="UPA00792"/>
<keyword evidence="4 9" id="KW-0808">Transferase</keyword>
<keyword evidence="7 9" id="KW-0067">ATP-binding</keyword>
<keyword evidence="5 9" id="KW-0547">Nucleotide-binding</keyword>
<evidence type="ECO:0000256" key="6">
    <source>
        <dbReference type="ARBA" id="ARBA00022777"/>
    </source>
</evidence>
<dbReference type="OMA" id="HFIYLRA"/>
<gene>
    <name evidence="11" type="ORF">ACO22_01242</name>
</gene>
<comment type="catalytic activity">
    <reaction evidence="8 9">
        <text>D-gluconate + ATP = 6-phospho-D-gluconate + ADP + H(+)</text>
        <dbReference type="Rhea" id="RHEA:19433"/>
        <dbReference type="ChEBI" id="CHEBI:15378"/>
        <dbReference type="ChEBI" id="CHEBI:18391"/>
        <dbReference type="ChEBI" id="CHEBI:30616"/>
        <dbReference type="ChEBI" id="CHEBI:58759"/>
        <dbReference type="ChEBI" id="CHEBI:456216"/>
        <dbReference type="EC" id="2.7.1.12"/>
    </reaction>
</comment>
<feature type="region of interest" description="Disordered" evidence="10">
    <location>
        <begin position="45"/>
        <end position="66"/>
    </location>
</feature>
<proteinExistence type="inferred from homology"/>
<dbReference type="CDD" id="cd02021">
    <property type="entry name" value="GntK"/>
    <property type="match status" value="1"/>
</dbReference>
<dbReference type="InterPro" id="IPR027417">
    <property type="entry name" value="P-loop_NTPase"/>
</dbReference>
<evidence type="ECO:0000256" key="4">
    <source>
        <dbReference type="ARBA" id="ARBA00022679"/>
    </source>
</evidence>
<comment type="caution">
    <text evidence="11">The sequence shown here is derived from an EMBL/GenBank/DDBJ whole genome shotgun (WGS) entry which is preliminary data.</text>
</comment>
<dbReference type="GO" id="GO:0005524">
    <property type="term" value="F:ATP binding"/>
    <property type="evidence" value="ECO:0007669"/>
    <property type="project" value="UniProtKB-KW"/>
</dbReference>
<dbReference type="VEuPathDB" id="FungiDB:PABG_03243"/>
<dbReference type="GO" id="GO:0046316">
    <property type="term" value="F:gluconokinase activity"/>
    <property type="evidence" value="ECO:0007669"/>
    <property type="project" value="UniProtKB-EC"/>
</dbReference>
<accession>A0A1D2JLZ7</accession>
<name>A0A1D2JLZ7_PARBR</name>
<dbReference type="Gene3D" id="3.40.50.300">
    <property type="entry name" value="P-loop containing nucleotide triphosphate hydrolases"/>
    <property type="match status" value="1"/>
</dbReference>
<dbReference type="EMBL" id="LZYO01000029">
    <property type="protein sequence ID" value="ODH42089.1"/>
    <property type="molecule type" value="Genomic_DNA"/>
</dbReference>
<sequence>MEQNSRAQDQDLHHIWIVIGPAGCGKTTVGMELSKELQMDYIEGDDYHPRNNKEKMEKGQPLDDNDRKGWLVSLREAAMESLQTSSGVVMSCSALKKKYRDIMRGAADEHPTVKIHFIFLNAEEEVLHKRVTARKSHFMPPSLVCSQVKTLEKPNRDSEPDVVTVPCDDSRAAVRERVFAAVNKIMEDYN</sequence>
<dbReference type="PANTHER" id="PTHR43442:SF3">
    <property type="entry name" value="GLUCONOKINASE-RELATED"/>
    <property type="match status" value="1"/>
</dbReference>
<dbReference type="GO" id="GO:0005737">
    <property type="term" value="C:cytoplasm"/>
    <property type="evidence" value="ECO:0007669"/>
    <property type="project" value="TreeGrafter"/>
</dbReference>
<evidence type="ECO:0000256" key="3">
    <source>
        <dbReference type="ARBA" id="ARBA00012054"/>
    </source>
</evidence>
<evidence type="ECO:0000313" key="11">
    <source>
        <dbReference type="EMBL" id="ODH42089.1"/>
    </source>
</evidence>
<evidence type="ECO:0000313" key="12">
    <source>
        <dbReference type="Proteomes" id="UP000242814"/>
    </source>
</evidence>
<dbReference type="FunFam" id="3.40.50.300:FF:000522">
    <property type="entry name" value="Gluconokinase"/>
    <property type="match status" value="1"/>
</dbReference>
<dbReference type="SUPFAM" id="SSF52540">
    <property type="entry name" value="P-loop containing nucleoside triphosphate hydrolases"/>
    <property type="match status" value="1"/>
</dbReference>
<evidence type="ECO:0000256" key="5">
    <source>
        <dbReference type="ARBA" id="ARBA00022741"/>
    </source>
</evidence>
<protein>
    <recommendedName>
        <fullName evidence="3 9">Gluconokinase</fullName>
        <ecNumber evidence="3 9">2.7.1.12</ecNumber>
    </recommendedName>
</protein>
<dbReference type="InterPro" id="IPR006001">
    <property type="entry name" value="Therm_gnt_kin"/>
</dbReference>
<dbReference type="Proteomes" id="UP000242814">
    <property type="component" value="Unassembled WGS sequence"/>
</dbReference>
<evidence type="ECO:0000256" key="7">
    <source>
        <dbReference type="ARBA" id="ARBA00022840"/>
    </source>
</evidence>
<dbReference type="GO" id="GO:0005975">
    <property type="term" value="P:carbohydrate metabolic process"/>
    <property type="evidence" value="ECO:0007669"/>
    <property type="project" value="InterPro"/>
</dbReference>
<keyword evidence="6 9" id="KW-0418">Kinase</keyword>
<dbReference type="NCBIfam" id="TIGR01313">
    <property type="entry name" value="therm_gnt_kin"/>
    <property type="match status" value="1"/>
</dbReference>
<dbReference type="VEuPathDB" id="FungiDB:PADG_01798"/>
<dbReference type="EC" id="2.7.1.12" evidence="3 9"/>
<evidence type="ECO:0000256" key="8">
    <source>
        <dbReference type="ARBA" id="ARBA00048090"/>
    </source>
</evidence>
<reference evidence="11 12" key="1">
    <citation type="submission" date="2016-06" db="EMBL/GenBank/DDBJ databases">
        <authorList>
            <person name="Kjaerup R.B."/>
            <person name="Dalgaard T.S."/>
            <person name="Juul-Madsen H.R."/>
        </authorList>
    </citation>
    <scope>NUCLEOTIDE SEQUENCE [LARGE SCALE GENOMIC DNA]</scope>
    <source>
        <strain evidence="11 12">Pb300</strain>
    </source>
</reference>
<dbReference type="AlphaFoldDB" id="A0A1D2JLZ7"/>
<dbReference type="Pfam" id="PF01202">
    <property type="entry name" value="SKI"/>
    <property type="match status" value="1"/>
</dbReference>
<comment type="similarity">
    <text evidence="2 9">Belongs to the gluconokinase GntK/GntV family.</text>
</comment>